<feature type="domain" description="Tyrosine specific protein phosphatases" evidence="4">
    <location>
        <begin position="1569"/>
        <end position="1646"/>
    </location>
</feature>
<dbReference type="CDD" id="cd00047">
    <property type="entry name" value="PTPc"/>
    <property type="match status" value="2"/>
</dbReference>
<dbReference type="SUPFAM" id="SSF52799">
    <property type="entry name" value="(Phosphotyrosine protein) phosphatases II"/>
    <property type="match status" value="2"/>
</dbReference>
<feature type="compositionally biased region" description="Polar residues" evidence="1">
    <location>
        <begin position="1055"/>
        <end position="1067"/>
    </location>
</feature>
<keyword evidence="2" id="KW-1133">Transmembrane helix</keyword>
<feature type="region of interest" description="Disordered" evidence="1">
    <location>
        <begin position="903"/>
        <end position="935"/>
    </location>
</feature>
<dbReference type="InterPro" id="IPR029021">
    <property type="entry name" value="Prot-tyrosine_phosphatase-like"/>
</dbReference>
<name>A0AAV4AQL9_9GAST</name>
<dbReference type="PROSITE" id="PS50055">
    <property type="entry name" value="TYR_PHOSPHATASE_PTP"/>
    <property type="match status" value="2"/>
</dbReference>
<feature type="domain" description="Tyrosine-protein phosphatase" evidence="3">
    <location>
        <begin position="1398"/>
        <end position="1655"/>
    </location>
</feature>
<feature type="compositionally biased region" description="Acidic residues" evidence="1">
    <location>
        <begin position="201"/>
        <end position="210"/>
    </location>
</feature>
<evidence type="ECO:0000256" key="2">
    <source>
        <dbReference type="SAM" id="Phobius"/>
    </source>
</evidence>
<dbReference type="InterPro" id="IPR050348">
    <property type="entry name" value="Protein-Tyr_Phosphatase"/>
</dbReference>
<dbReference type="PANTHER" id="PTHR19134:SF561">
    <property type="entry name" value="PROTEIN TYROSINE PHOSPHATASE 36E, ISOFORM A"/>
    <property type="match status" value="1"/>
</dbReference>
<protein>
    <submittedName>
        <fullName evidence="5">Receptor-type tyrosine-protein phosphatase kappa</fullName>
    </submittedName>
</protein>
<feature type="compositionally biased region" description="Low complexity" evidence="1">
    <location>
        <begin position="903"/>
        <end position="913"/>
    </location>
</feature>
<dbReference type="GO" id="GO:0004725">
    <property type="term" value="F:protein tyrosine phosphatase activity"/>
    <property type="evidence" value="ECO:0007669"/>
    <property type="project" value="InterPro"/>
</dbReference>
<keyword evidence="2" id="KW-0472">Membrane</keyword>
<feature type="region of interest" description="Disordered" evidence="1">
    <location>
        <begin position="199"/>
        <end position="221"/>
    </location>
</feature>
<dbReference type="InterPro" id="IPR000387">
    <property type="entry name" value="Tyr_Pase_dom"/>
</dbReference>
<keyword evidence="5" id="KW-0675">Receptor</keyword>
<dbReference type="Proteomes" id="UP000735302">
    <property type="component" value="Unassembled WGS sequence"/>
</dbReference>
<feature type="compositionally biased region" description="Basic and acidic residues" evidence="1">
    <location>
        <begin position="703"/>
        <end position="713"/>
    </location>
</feature>
<feature type="region of interest" description="Disordered" evidence="1">
    <location>
        <begin position="442"/>
        <end position="478"/>
    </location>
</feature>
<feature type="compositionally biased region" description="Basic and acidic residues" evidence="1">
    <location>
        <begin position="958"/>
        <end position="998"/>
    </location>
</feature>
<evidence type="ECO:0000256" key="1">
    <source>
        <dbReference type="SAM" id="MobiDB-lite"/>
    </source>
</evidence>
<evidence type="ECO:0000259" key="3">
    <source>
        <dbReference type="PROSITE" id="PS50055"/>
    </source>
</evidence>
<feature type="compositionally biased region" description="Acidic residues" evidence="1">
    <location>
        <begin position="768"/>
        <end position="778"/>
    </location>
</feature>
<dbReference type="EMBL" id="BLXT01004113">
    <property type="protein sequence ID" value="GFO09620.1"/>
    <property type="molecule type" value="Genomic_DNA"/>
</dbReference>
<feature type="compositionally biased region" description="Basic and acidic residues" evidence="1">
    <location>
        <begin position="839"/>
        <end position="853"/>
    </location>
</feature>
<dbReference type="InterPro" id="IPR000242">
    <property type="entry name" value="PTP_cat"/>
</dbReference>
<dbReference type="SMART" id="SM00404">
    <property type="entry name" value="PTPc_motif"/>
    <property type="match status" value="2"/>
</dbReference>
<feature type="region of interest" description="Disordered" evidence="1">
    <location>
        <begin position="49"/>
        <end position="76"/>
    </location>
</feature>
<feature type="region of interest" description="Disordered" evidence="1">
    <location>
        <begin position="1055"/>
        <end position="1169"/>
    </location>
</feature>
<feature type="region of interest" description="Disordered" evidence="1">
    <location>
        <begin position="1330"/>
        <end position="1368"/>
    </location>
</feature>
<gene>
    <name evidence="5" type="ORF">PoB_003612500</name>
</gene>
<feature type="compositionally biased region" description="Acidic residues" evidence="1">
    <location>
        <begin position="854"/>
        <end position="865"/>
    </location>
</feature>
<feature type="compositionally biased region" description="Acidic residues" evidence="1">
    <location>
        <begin position="721"/>
        <end position="747"/>
    </location>
</feature>
<dbReference type="Pfam" id="PF00102">
    <property type="entry name" value="Y_phosphatase"/>
    <property type="match status" value="2"/>
</dbReference>
<keyword evidence="2" id="KW-0812">Transmembrane</keyword>
<dbReference type="SMART" id="SM00194">
    <property type="entry name" value="PTPc"/>
    <property type="match status" value="2"/>
</dbReference>
<dbReference type="InterPro" id="IPR003595">
    <property type="entry name" value="Tyr_Pase_cat"/>
</dbReference>
<evidence type="ECO:0000313" key="6">
    <source>
        <dbReference type="Proteomes" id="UP000735302"/>
    </source>
</evidence>
<feature type="region of interest" description="Disordered" evidence="1">
    <location>
        <begin position="952"/>
        <end position="1032"/>
    </location>
</feature>
<feature type="compositionally biased region" description="Low complexity" evidence="1">
    <location>
        <begin position="688"/>
        <end position="702"/>
    </location>
</feature>
<organism evidence="5 6">
    <name type="scientific">Plakobranchus ocellatus</name>
    <dbReference type="NCBI Taxonomy" id="259542"/>
    <lineage>
        <taxon>Eukaryota</taxon>
        <taxon>Metazoa</taxon>
        <taxon>Spiralia</taxon>
        <taxon>Lophotrochozoa</taxon>
        <taxon>Mollusca</taxon>
        <taxon>Gastropoda</taxon>
        <taxon>Heterobranchia</taxon>
        <taxon>Euthyneura</taxon>
        <taxon>Panpulmonata</taxon>
        <taxon>Sacoglossa</taxon>
        <taxon>Placobranchoidea</taxon>
        <taxon>Plakobranchidae</taxon>
        <taxon>Plakobranchus</taxon>
    </lineage>
</organism>
<sequence>MKRSGGRRNDHRYNRHRRAATRPHPYLTAQRHETGTSDLKSTFMAMKNSRAAGLERDKEARERAHRRREERMSKYRGRKKRSFGNVPGVLWLNLNPSDVSERTTVVIGDGKGLHDEPNIPLSPSTEYGVVFVVLSTVVDITKHRYEFATTTAFTKKLKVKDKMIHVNLILFILLPILIVLFFVLGFFVVRHVVKKQSGDQDYSDEEEIESDDKGPFSISSEISDVGRDNLEEFDDASSGFNEDGDNDAKMKHALEKQKNIDTPMKNLTQLETFFNKTNDLQQPRYITTMRENVLYPPDSTAQRAPNNRNFNINSYSTCTNNNSDRAEEETQIQDIVYRGLSCEDSSIVSNSCSTGSIHSSISLNCSSHTSSTFNNNEGISPKALGKTVSDAPLNDFTRPKDANNNRGTFCPDKLSSLSPPSSSSFLLLENLLNANGNLENYQASPSNVLSTNTKLSSNQNRSTNKEEQTERSNLSQENNIARDMDNLRNVILPLYEPKEKTVNERKLVKSGDITNLSERKIRHNCHCSVKGDQGSHVDQLHLPKTSTSGKLVSKGCKKNIICVRPIEQAGTSLFRRVAEEPSQELQPVHLDTDNSNDVFSLLSTIEDSSETTRLSPMIGWSNKQQSNQFIIQDPTCISNQACATISSLPSLTDDVFLEEAVTGLGKRACIEDYIEHTRSETENSVFCTEQSNHTNSNNNHSQRNSESEMHDNEDTLVDIFKEEEDEEKGVEEEEEKEEEDDEEEEKEEEKNDKDDEGGNDEHDKYDESDSQDDNNDDASDVKTDHENTKRRSGDNSRDKQITKFRRGDGDEDGNPDKNRNIDASDASVNDLKIETASVNREEIPEESLEKESDCESDADNDEDAKDNDCQVDEKSGLVHSRIALGDADYLRKAKKHNASVLAAAKSGSAGSQSTMNANNEKSLHSAEKLRLAKSAPQTSFFSKIKFHKRNTLPINSLEQKRDSQKKNRISFSKDIDPKNAEKNYSEKSDSEYRSREMETSTPLPLMRSRKIGRSKGKESKLHTQKDNNCEFQPSTADIIPFLGVTGDKIILSATETNTDAESENGQTIRKDHGNDFLSPAENKYCSTHSSKKLDQSKKLKSSKNAKKSKRVENLRGTQECTSTRKKSQVLKNKPSNSYPQLDNLRSRKTKSRNRNNSPQQSQDSSIDWDSDLNRVGEVDKLETKTWFRQIRFSNRKNTSSFGPGNTCNSFEPGPIAISGSIEAEELPMTYLTELKCACKLPSSDLIDRKQSAPGKEKKSRWNSLWGRKWKQTIGSDDLDRNQTVVEPGSFSLSNNAFYMSPTKPGQLIHEQPSGLSKFFGRRRLGTHSCQLSTRERLSRDSSSSRGRFDFRRRNANSNRPESTGAISEKRTTDDLSSFFLKKGLSKLKRANSKHQLSFKDEFRILEKYRKIMLKTLSFEGAKEHWNKNRFPNILPPDHSRVNVERVSEEETDYFNAVFMKDMGLNTEYIAAQTPFCPSSVNDFWRMVLQNRVETIVLLCNCIENGVVKCHQYWADSGVFVGGAVLVETQETKDYADFVLRTLKLSSACSEDLIVHHFHFLSWPATCVPDDTFPLLELRYHVRRHHGSKTTPLLVQCATGVARSSVFIAVDALIEEYGKNGYANVYRFVKKMRRAQPYSVKTFQYYLLIYEALFEEFQAGDTILKGNFRDRYQQLCQKNPLSDSSYLVDQYKMLEGFTPPLSLEACATALKPKNRKKNVTLDIVPSDWHRPILNIGTGDKPPSGYINAVFVDGLIRKSEFIVTQAPLVTSEFDFWRMIYDYQVQTIVMLGQCKGSNRRPYFPKTGARQFQYITVEHVTTAQLGVVKVRNLKMGVFTVRGVEKMALRHFHVKHWADDDSSLKIYKLESMPSSKADLLTLIDMVMDWQMLANRRTSPIVVVDTDGACISGLFCACALICERMRLNGEVDLYHTVKHMKRRRPQFISTFVRR</sequence>
<feature type="domain" description="Tyrosine-protein phosphatase" evidence="3">
    <location>
        <begin position="1686"/>
        <end position="1948"/>
    </location>
</feature>
<accession>A0AAV4AQL9</accession>
<dbReference type="PANTHER" id="PTHR19134">
    <property type="entry name" value="RECEPTOR-TYPE TYROSINE-PROTEIN PHOSPHATASE"/>
    <property type="match status" value="1"/>
</dbReference>
<evidence type="ECO:0000313" key="5">
    <source>
        <dbReference type="EMBL" id="GFO09620.1"/>
    </source>
</evidence>
<feature type="compositionally biased region" description="Polar residues" evidence="1">
    <location>
        <begin position="442"/>
        <end position="462"/>
    </location>
</feature>
<dbReference type="PRINTS" id="PR00700">
    <property type="entry name" value="PRTYPHPHTASE"/>
</dbReference>
<feature type="compositionally biased region" description="Basic and acidic residues" evidence="1">
    <location>
        <begin position="921"/>
        <end position="930"/>
    </location>
</feature>
<feature type="compositionally biased region" description="Polar residues" evidence="1">
    <location>
        <begin position="1355"/>
        <end position="1365"/>
    </location>
</feature>
<dbReference type="Gene3D" id="3.90.190.10">
    <property type="entry name" value="Protein tyrosine phosphatase superfamily"/>
    <property type="match status" value="2"/>
</dbReference>
<feature type="compositionally biased region" description="Basic and acidic residues" evidence="1">
    <location>
        <begin position="779"/>
        <end position="822"/>
    </location>
</feature>
<feature type="compositionally biased region" description="Basic and acidic residues" evidence="1">
    <location>
        <begin position="53"/>
        <end position="73"/>
    </location>
</feature>
<feature type="region of interest" description="Disordered" evidence="1">
    <location>
        <begin position="376"/>
        <end position="419"/>
    </location>
</feature>
<evidence type="ECO:0000259" key="4">
    <source>
        <dbReference type="PROSITE" id="PS50056"/>
    </source>
</evidence>
<feature type="compositionally biased region" description="Basic residues" evidence="1">
    <location>
        <begin position="1098"/>
        <end position="1109"/>
    </location>
</feature>
<feature type="compositionally biased region" description="Low complexity" evidence="1">
    <location>
        <begin position="1154"/>
        <end position="1167"/>
    </location>
</feature>
<feature type="compositionally biased region" description="Basic and acidic residues" evidence="1">
    <location>
        <begin position="1015"/>
        <end position="1028"/>
    </location>
</feature>
<reference evidence="5 6" key="1">
    <citation type="journal article" date="2021" name="Elife">
        <title>Chloroplast acquisition without the gene transfer in kleptoplastic sea slugs, Plakobranchus ocellatus.</title>
        <authorList>
            <person name="Maeda T."/>
            <person name="Takahashi S."/>
            <person name="Yoshida T."/>
            <person name="Shimamura S."/>
            <person name="Takaki Y."/>
            <person name="Nagai Y."/>
            <person name="Toyoda A."/>
            <person name="Suzuki Y."/>
            <person name="Arimoto A."/>
            <person name="Ishii H."/>
            <person name="Satoh N."/>
            <person name="Nishiyama T."/>
            <person name="Hasebe M."/>
            <person name="Maruyama T."/>
            <person name="Minagawa J."/>
            <person name="Obokata J."/>
            <person name="Shigenobu S."/>
        </authorList>
    </citation>
    <scope>NUCLEOTIDE SEQUENCE [LARGE SCALE GENOMIC DNA]</scope>
</reference>
<proteinExistence type="predicted"/>
<feature type="region of interest" description="Disordered" evidence="1">
    <location>
        <begin position="679"/>
        <end position="872"/>
    </location>
</feature>
<feature type="compositionally biased region" description="Polar residues" evidence="1">
    <location>
        <begin position="1129"/>
        <end position="1140"/>
    </location>
</feature>
<keyword evidence="6" id="KW-1185">Reference proteome</keyword>
<feature type="transmembrane region" description="Helical" evidence="2">
    <location>
        <begin position="164"/>
        <end position="189"/>
    </location>
</feature>
<dbReference type="PROSITE" id="PS50056">
    <property type="entry name" value="TYR_PHOSPHATASE_2"/>
    <property type="match status" value="1"/>
</dbReference>
<comment type="caution">
    <text evidence="5">The sequence shown here is derived from an EMBL/GenBank/DDBJ whole genome shotgun (WGS) entry which is preliminary data.</text>
</comment>
<feature type="region of interest" description="Disordered" evidence="1">
    <location>
        <begin position="1"/>
        <end position="36"/>
    </location>
</feature>